<sequence length="65" mass="7286">MHLCQEECILQTARCPCGSGAAGDWEFAATEGEEALQDVDQMGQDSWAHLLHQNRCFHSCCSEYH</sequence>
<protein>
    <submittedName>
        <fullName evidence="1">Uncharacterized protein</fullName>
    </submittedName>
</protein>
<name>A0AA88EBG8_FICCA</name>
<dbReference type="Proteomes" id="UP001187192">
    <property type="component" value="Unassembled WGS sequence"/>
</dbReference>
<proteinExistence type="predicted"/>
<evidence type="ECO:0000313" key="1">
    <source>
        <dbReference type="EMBL" id="GMN71657.1"/>
    </source>
</evidence>
<evidence type="ECO:0000313" key="3">
    <source>
        <dbReference type="Proteomes" id="UP001187192"/>
    </source>
</evidence>
<comment type="caution">
    <text evidence="1">The sequence shown here is derived from an EMBL/GenBank/DDBJ whole genome shotgun (WGS) entry which is preliminary data.</text>
</comment>
<accession>A0AA88EBG8</accession>
<keyword evidence="3" id="KW-1185">Reference proteome</keyword>
<evidence type="ECO:0000313" key="2">
    <source>
        <dbReference type="EMBL" id="GMN71664.1"/>
    </source>
</evidence>
<reference evidence="1" key="1">
    <citation type="submission" date="2023-07" db="EMBL/GenBank/DDBJ databases">
        <title>draft genome sequence of fig (Ficus carica).</title>
        <authorList>
            <person name="Takahashi T."/>
            <person name="Nishimura K."/>
        </authorList>
    </citation>
    <scope>NUCLEOTIDE SEQUENCE</scope>
</reference>
<dbReference type="AlphaFoldDB" id="A0AA88EBG8"/>
<organism evidence="1 3">
    <name type="scientific">Ficus carica</name>
    <name type="common">Common fig</name>
    <dbReference type="NCBI Taxonomy" id="3494"/>
    <lineage>
        <taxon>Eukaryota</taxon>
        <taxon>Viridiplantae</taxon>
        <taxon>Streptophyta</taxon>
        <taxon>Embryophyta</taxon>
        <taxon>Tracheophyta</taxon>
        <taxon>Spermatophyta</taxon>
        <taxon>Magnoliopsida</taxon>
        <taxon>eudicotyledons</taxon>
        <taxon>Gunneridae</taxon>
        <taxon>Pentapetalae</taxon>
        <taxon>rosids</taxon>
        <taxon>fabids</taxon>
        <taxon>Rosales</taxon>
        <taxon>Moraceae</taxon>
        <taxon>Ficeae</taxon>
        <taxon>Ficus</taxon>
    </lineage>
</organism>
<dbReference type="EMBL" id="BTGU01013996">
    <property type="protein sequence ID" value="GMN71657.1"/>
    <property type="molecule type" value="Genomic_DNA"/>
</dbReference>
<gene>
    <name evidence="1" type="ORF">TIFTF001_054133</name>
    <name evidence="2" type="ORF">TIFTF001_054135</name>
</gene>
<dbReference type="EMBL" id="BTGU01013998">
    <property type="protein sequence ID" value="GMN71664.1"/>
    <property type="molecule type" value="Genomic_DNA"/>
</dbReference>